<gene>
    <name evidence="6" type="primary">Hypp8065</name>
    <name evidence="6" type="ORF">BLAG_LOCUS9468</name>
</gene>
<feature type="compositionally biased region" description="Basic and acidic residues" evidence="1">
    <location>
        <begin position="536"/>
        <end position="552"/>
    </location>
</feature>
<accession>A0A8J9Z679</accession>
<feature type="compositionally biased region" description="Polar residues" evidence="1">
    <location>
        <begin position="522"/>
        <end position="535"/>
    </location>
</feature>
<dbReference type="PROSITE" id="PS50017">
    <property type="entry name" value="DEATH_DOMAIN"/>
    <property type="match status" value="1"/>
</dbReference>
<keyword evidence="7" id="KW-1185">Reference proteome</keyword>
<dbReference type="Gene3D" id="2.60.40.10">
    <property type="entry name" value="Immunoglobulins"/>
    <property type="match status" value="1"/>
</dbReference>
<dbReference type="CDD" id="cd01670">
    <property type="entry name" value="Death"/>
    <property type="match status" value="1"/>
</dbReference>
<dbReference type="PROSITE" id="PS51257">
    <property type="entry name" value="PROKAR_LIPOPROTEIN"/>
    <property type="match status" value="1"/>
</dbReference>
<dbReference type="EMBL" id="OV696701">
    <property type="protein sequence ID" value="CAH1247953.1"/>
    <property type="molecule type" value="Genomic_DNA"/>
</dbReference>
<dbReference type="PANTHER" id="PTHR45889">
    <property type="entry name" value="IG-LIKE DOMAIN-CONTAINING PROTEIN"/>
    <property type="match status" value="1"/>
</dbReference>
<feature type="transmembrane region" description="Helical" evidence="2">
    <location>
        <begin position="294"/>
        <end position="319"/>
    </location>
</feature>
<feature type="region of interest" description="Disordered" evidence="1">
    <location>
        <begin position="241"/>
        <end position="263"/>
    </location>
</feature>
<dbReference type="GO" id="GO:0007165">
    <property type="term" value="P:signal transduction"/>
    <property type="evidence" value="ECO:0007669"/>
    <property type="project" value="InterPro"/>
</dbReference>
<evidence type="ECO:0000256" key="1">
    <source>
        <dbReference type="SAM" id="MobiDB-lite"/>
    </source>
</evidence>
<keyword evidence="3" id="KW-0732">Signal</keyword>
<dbReference type="InterPro" id="IPR007110">
    <property type="entry name" value="Ig-like_dom"/>
</dbReference>
<dbReference type="Pfam" id="PF00531">
    <property type="entry name" value="Death"/>
    <property type="match status" value="1"/>
</dbReference>
<dbReference type="AlphaFoldDB" id="A0A8J9Z679"/>
<feature type="compositionally biased region" description="Polar residues" evidence="1">
    <location>
        <begin position="362"/>
        <end position="372"/>
    </location>
</feature>
<evidence type="ECO:0000256" key="3">
    <source>
        <dbReference type="SAM" id="SignalP"/>
    </source>
</evidence>
<protein>
    <submittedName>
        <fullName evidence="6">Hypp8065 protein</fullName>
    </submittedName>
</protein>
<sequence>MTAVRIVVLFGILIFLSCCAHGEDVQGFEGGTVLLNITSSREFDQPPWFDETKSLNLMIVESDGTAETILDWPTGFVVAMADVHSEQFKARMSLISYGLPGQHRGPSAVKITDLRPGDALTGGRYFQFRQPGDARGPPMDLRVFAITVSASPNPATIGQKVALTCSVEGGSPDRFTWTHEETGQTISETRDPQGKSYTAEFTAKPDSEGSYICTVSGSIGQGRKSIGLHVGSIMVTTVTTPTPPTTPTLQTSASSVSAPTEEKVSTTKTSINWTLGMKPVQQLAKESDKVSTEAIIACVFGGLILMIIVAVVVVVAWVLRRKRREREIEEENAGNGDAGRQNEEMLLPQLNDDNAGTRTQMDFSAQTTSLRSSYEEEQNTINSRKPLLAKERPKLHISTAPTNADLDSHTGARSASTQTPVDSPTDQTHHLNEETSFIDEATATLPPDENTDPKAASSGRPVDRGTGQGSPANNRQRFFGASRSVSLDESTATEPHSLRSGHLNSRNCPQLEDMISYDARSEPTQNDIPANTTRRPSNEQNKEVHPPEKATSCRESTQLKGGFRASMETMMEDTIEEDGGGGQVSNREGRRFDESDLRAMSLNGNEVATTIDKMIRKVLADVGNLDLPYRKFSELCLQLYSTQNNWKVLADRLGLTSGDILLIDNCSTQHNLPAAEIVLRHWQRTSSHDRATCPPCSLQNLRTILQDMGREDLVSLLQK</sequence>
<reference evidence="6" key="1">
    <citation type="submission" date="2022-01" db="EMBL/GenBank/DDBJ databases">
        <authorList>
            <person name="Braso-Vives M."/>
        </authorList>
    </citation>
    <scope>NUCLEOTIDE SEQUENCE</scope>
</reference>
<dbReference type="SUPFAM" id="SSF48726">
    <property type="entry name" value="Immunoglobulin"/>
    <property type="match status" value="1"/>
</dbReference>
<keyword evidence="2" id="KW-0812">Transmembrane</keyword>
<evidence type="ECO:0000256" key="2">
    <source>
        <dbReference type="SAM" id="Phobius"/>
    </source>
</evidence>
<feature type="domain" description="Death" evidence="4">
    <location>
        <begin position="645"/>
        <end position="719"/>
    </location>
</feature>
<dbReference type="InterPro" id="IPR000488">
    <property type="entry name" value="Death_dom"/>
</dbReference>
<feature type="region of interest" description="Disordered" evidence="1">
    <location>
        <begin position="443"/>
        <end position="556"/>
    </location>
</feature>
<feature type="compositionally biased region" description="Polar residues" evidence="1">
    <location>
        <begin position="249"/>
        <end position="258"/>
    </location>
</feature>
<feature type="compositionally biased region" description="Polar residues" evidence="1">
    <location>
        <begin position="411"/>
        <end position="426"/>
    </location>
</feature>
<dbReference type="InterPro" id="IPR011029">
    <property type="entry name" value="DEATH-like_dom_sf"/>
</dbReference>
<dbReference type="Pfam" id="PF13927">
    <property type="entry name" value="Ig_3"/>
    <property type="match status" value="1"/>
</dbReference>
<name>A0A8J9Z679_BRALA</name>
<dbReference type="InterPro" id="IPR036179">
    <property type="entry name" value="Ig-like_dom_sf"/>
</dbReference>
<feature type="region of interest" description="Disordered" evidence="1">
    <location>
        <begin position="362"/>
        <end position="429"/>
    </location>
</feature>
<dbReference type="OrthoDB" id="10034532at2759"/>
<organism evidence="6 7">
    <name type="scientific">Branchiostoma lanceolatum</name>
    <name type="common">Common lancelet</name>
    <name type="synonym">Amphioxus lanceolatum</name>
    <dbReference type="NCBI Taxonomy" id="7740"/>
    <lineage>
        <taxon>Eukaryota</taxon>
        <taxon>Metazoa</taxon>
        <taxon>Chordata</taxon>
        <taxon>Cephalochordata</taxon>
        <taxon>Leptocardii</taxon>
        <taxon>Amphioxiformes</taxon>
        <taxon>Branchiostomatidae</taxon>
        <taxon>Branchiostoma</taxon>
    </lineage>
</organism>
<evidence type="ECO:0000313" key="7">
    <source>
        <dbReference type="Proteomes" id="UP000838412"/>
    </source>
</evidence>
<feature type="domain" description="Ig-like" evidence="5">
    <location>
        <begin position="137"/>
        <end position="227"/>
    </location>
</feature>
<dbReference type="PROSITE" id="PS50835">
    <property type="entry name" value="IG_LIKE"/>
    <property type="match status" value="1"/>
</dbReference>
<dbReference type="SUPFAM" id="SSF47986">
    <property type="entry name" value="DEATH domain"/>
    <property type="match status" value="1"/>
</dbReference>
<dbReference type="Proteomes" id="UP000838412">
    <property type="component" value="Chromosome 16"/>
</dbReference>
<keyword evidence="2" id="KW-0472">Membrane</keyword>
<dbReference type="PANTHER" id="PTHR45889:SF8">
    <property type="entry name" value="IG-LIKE DOMAIN-CONTAINING PROTEIN"/>
    <property type="match status" value="1"/>
</dbReference>
<feature type="chain" id="PRO_5035441847" evidence="3">
    <location>
        <begin position="23"/>
        <end position="719"/>
    </location>
</feature>
<evidence type="ECO:0000259" key="5">
    <source>
        <dbReference type="PROSITE" id="PS50835"/>
    </source>
</evidence>
<evidence type="ECO:0000313" key="6">
    <source>
        <dbReference type="EMBL" id="CAH1247953.1"/>
    </source>
</evidence>
<proteinExistence type="predicted"/>
<dbReference type="InterPro" id="IPR013783">
    <property type="entry name" value="Ig-like_fold"/>
</dbReference>
<dbReference type="Gene3D" id="1.10.533.10">
    <property type="entry name" value="Death Domain, Fas"/>
    <property type="match status" value="1"/>
</dbReference>
<keyword evidence="2" id="KW-1133">Transmembrane helix</keyword>
<feature type="signal peptide" evidence="3">
    <location>
        <begin position="1"/>
        <end position="22"/>
    </location>
</feature>
<evidence type="ECO:0000259" key="4">
    <source>
        <dbReference type="PROSITE" id="PS50017"/>
    </source>
</evidence>
<feature type="compositionally biased region" description="Polar residues" evidence="1">
    <location>
        <begin position="483"/>
        <end position="494"/>
    </location>
</feature>